<dbReference type="AlphaFoldDB" id="X1JGU1"/>
<feature type="non-terminal residue" evidence="2">
    <location>
        <position position="1"/>
    </location>
</feature>
<organism evidence="2">
    <name type="scientific">marine sediment metagenome</name>
    <dbReference type="NCBI Taxonomy" id="412755"/>
    <lineage>
        <taxon>unclassified sequences</taxon>
        <taxon>metagenomes</taxon>
        <taxon>ecological metagenomes</taxon>
    </lineage>
</organism>
<dbReference type="EMBL" id="BARU01040396">
    <property type="protein sequence ID" value="GAH77524.1"/>
    <property type="molecule type" value="Genomic_DNA"/>
</dbReference>
<name>X1JGU1_9ZZZZ</name>
<feature type="region of interest" description="Disordered" evidence="1">
    <location>
        <begin position="86"/>
        <end position="119"/>
    </location>
</feature>
<evidence type="ECO:0000256" key="1">
    <source>
        <dbReference type="SAM" id="MobiDB-lite"/>
    </source>
</evidence>
<accession>X1JGU1</accession>
<protein>
    <submittedName>
        <fullName evidence="2">Uncharacterized protein</fullName>
    </submittedName>
</protein>
<reference evidence="2" key="1">
    <citation type="journal article" date="2014" name="Front. Microbiol.">
        <title>High frequency of phylogenetically diverse reductive dehalogenase-homologous genes in deep subseafloor sedimentary metagenomes.</title>
        <authorList>
            <person name="Kawai M."/>
            <person name="Futagami T."/>
            <person name="Toyoda A."/>
            <person name="Takaki Y."/>
            <person name="Nishi S."/>
            <person name="Hori S."/>
            <person name="Arai W."/>
            <person name="Tsubouchi T."/>
            <person name="Morono Y."/>
            <person name="Uchiyama I."/>
            <person name="Ito T."/>
            <person name="Fujiyama A."/>
            <person name="Inagaki F."/>
            <person name="Takami H."/>
        </authorList>
    </citation>
    <scope>NUCLEOTIDE SEQUENCE</scope>
    <source>
        <strain evidence="2">Expedition CK06-06</strain>
    </source>
</reference>
<proteinExistence type="predicted"/>
<sequence>RTGRVAAGLSIYEDWRLPGGQALGEARRPDLRVAAESYRARADGNSKMAQFLEALIARIRDDETRVAEAVREDEAARLFKLAQEGRALPAPERKARRQRSIRTPARPQRGLATRTAATA</sequence>
<evidence type="ECO:0000313" key="2">
    <source>
        <dbReference type="EMBL" id="GAH77524.1"/>
    </source>
</evidence>
<comment type="caution">
    <text evidence="2">The sequence shown here is derived from an EMBL/GenBank/DDBJ whole genome shotgun (WGS) entry which is preliminary data.</text>
</comment>
<gene>
    <name evidence="2" type="ORF">S03H2_62455</name>
</gene>